<evidence type="ECO:0000256" key="3">
    <source>
        <dbReference type="ARBA" id="ARBA00022448"/>
    </source>
</evidence>
<evidence type="ECO:0000256" key="1">
    <source>
        <dbReference type="ARBA" id="ARBA00004196"/>
    </source>
</evidence>
<dbReference type="Gene3D" id="3.40.190.10">
    <property type="entry name" value="Periplasmic binding protein-like II"/>
    <property type="match status" value="1"/>
</dbReference>
<reference evidence="5" key="1">
    <citation type="submission" date="2020-10" db="EMBL/GenBank/DDBJ databases">
        <authorList>
            <person name="Gilroy R."/>
        </authorList>
    </citation>
    <scope>NUCLEOTIDE SEQUENCE</scope>
    <source>
        <strain evidence="5">ChiGjej1B1-24693</strain>
    </source>
</reference>
<evidence type="ECO:0000313" key="6">
    <source>
        <dbReference type="Proteomes" id="UP000886842"/>
    </source>
</evidence>
<dbReference type="GO" id="GO:0030313">
    <property type="term" value="C:cell envelope"/>
    <property type="evidence" value="ECO:0007669"/>
    <property type="project" value="UniProtKB-SubCell"/>
</dbReference>
<organism evidence="5 6">
    <name type="scientific">Candidatus Avipropionibacterium avicola</name>
    <dbReference type="NCBI Taxonomy" id="2840701"/>
    <lineage>
        <taxon>Bacteria</taxon>
        <taxon>Bacillati</taxon>
        <taxon>Actinomycetota</taxon>
        <taxon>Actinomycetes</taxon>
        <taxon>Propionibacteriales</taxon>
        <taxon>Propionibacteriaceae</taxon>
        <taxon>Propionibacteriaceae incertae sedis</taxon>
        <taxon>Candidatus Avipropionibacterium</taxon>
    </lineage>
</organism>
<dbReference type="SUPFAM" id="SSF53850">
    <property type="entry name" value="Periplasmic binding protein-like II"/>
    <property type="match status" value="1"/>
</dbReference>
<protein>
    <submittedName>
        <fullName evidence="5">Extracellular solute-binding protein</fullName>
    </submittedName>
</protein>
<keyword evidence="3" id="KW-0813">Transport</keyword>
<comment type="subcellular location">
    <subcellularLocation>
        <location evidence="1">Cell envelope</location>
    </subcellularLocation>
</comment>
<dbReference type="PANTHER" id="PTHR43649">
    <property type="entry name" value="ARABINOSE-BINDING PROTEIN-RELATED"/>
    <property type="match status" value="1"/>
</dbReference>
<name>A0A9D1GXK4_9ACTN</name>
<comment type="caution">
    <text evidence="5">The sequence shown here is derived from an EMBL/GenBank/DDBJ whole genome shotgun (WGS) entry which is preliminary data.</text>
</comment>
<gene>
    <name evidence="5" type="ORF">IAA98_05825</name>
</gene>
<dbReference type="InterPro" id="IPR006059">
    <property type="entry name" value="SBP"/>
</dbReference>
<dbReference type="AlphaFoldDB" id="A0A9D1GXK4"/>
<accession>A0A9D1GXK4</accession>
<reference evidence="5" key="2">
    <citation type="journal article" date="2021" name="PeerJ">
        <title>Extensive microbial diversity within the chicken gut microbiome revealed by metagenomics and culture.</title>
        <authorList>
            <person name="Gilroy R."/>
            <person name="Ravi A."/>
            <person name="Getino M."/>
            <person name="Pursley I."/>
            <person name="Horton D.L."/>
            <person name="Alikhan N.F."/>
            <person name="Baker D."/>
            <person name="Gharbi K."/>
            <person name="Hall N."/>
            <person name="Watson M."/>
            <person name="Adriaenssens E.M."/>
            <person name="Foster-Nyarko E."/>
            <person name="Jarju S."/>
            <person name="Secka A."/>
            <person name="Antonio M."/>
            <person name="Oren A."/>
            <person name="Chaudhuri R.R."/>
            <person name="La Ragione R."/>
            <person name="Hildebrand F."/>
            <person name="Pallen M.J."/>
        </authorList>
    </citation>
    <scope>NUCLEOTIDE SEQUENCE</scope>
    <source>
        <strain evidence="5">ChiGjej1B1-24693</strain>
    </source>
</reference>
<comment type="similarity">
    <text evidence="2">Belongs to the bacterial solute-binding protein 1 family.</text>
</comment>
<dbReference type="EMBL" id="DVLP01000177">
    <property type="protein sequence ID" value="HIT75082.1"/>
    <property type="molecule type" value="Genomic_DNA"/>
</dbReference>
<dbReference type="InterPro" id="IPR006311">
    <property type="entry name" value="TAT_signal"/>
</dbReference>
<keyword evidence="4" id="KW-0732">Signal</keyword>
<dbReference type="PANTHER" id="PTHR43649:SF31">
    <property type="entry name" value="SN-GLYCEROL-3-PHOSPHATE-BINDING PERIPLASMIC PROTEIN UGPB"/>
    <property type="match status" value="1"/>
</dbReference>
<dbReference type="PROSITE" id="PS51257">
    <property type="entry name" value="PROKAR_LIPOPROTEIN"/>
    <property type="match status" value="1"/>
</dbReference>
<dbReference type="Pfam" id="PF01547">
    <property type="entry name" value="SBP_bac_1"/>
    <property type="match status" value="1"/>
</dbReference>
<sequence length="539" mass="58742">MENLSRRAVLGAGAAAAATWGLASCRTNNQPSGREAAEQNANVVLPSYVPVELIEPDLPGSEEVLPGYFAYPRDPQKAIETPPGEGLDSIEMMYITFLPSPGSAAKNSFWGQLQEDIGTTVKLTPISSGDYGDKFQTMVAGGQLPDIMNMPSGSVPDQPQMMEKLFADLGPMLSGDAAKEFPFLANIPSFSWRGCKANGTIQAIPQHRSKTGDVLFYRADIFAEKGLNPEPQTWDEFIEVLEGLTDRAKGTFAFSNVGKMHNRLIKMMGGPNSWSESGGVFTSAFDDPTYRESLAMMPDLVKKYAHPDSPSATYAQFREFFYAGYTGLLDDGAAGWDLYVRSLKSADKLGMMRPPKYEGGGQAPNFAGKGYQGITVINKKLEGDKLRAALNVLNFLAAPIGSQEHLRRKFGVEGQDWEWDGDLPSLTDAGQQSFIDLQYIVDSPLTLGPGPQGEVETQYEWHSEDSKNLIEDPTIGLYSDTSARKSGTVGREIGDVVTGIYYGRNSLEDFDKALEKWHKAGGDKIAEEYGEALATEPPD</sequence>
<dbReference type="PROSITE" id="PS51318">
    <property type="entry name" value="TAT"/>
    <property type="match status" value="1"/>
</dbReference>
<dbReference type="InterPro" id="IPR050490">
    <property type="entry name" value="Bact_solute-bd_prot1"/>
</dbReference>
<dbReference type="Proteomes" id="UP000886842">
    <property type="component" value="Unassembled WGS sequence"/>
</dbReference>
<evidence type="ECO:0000313" key="5">
    <source>
        <dbReference type="EMBL" id="HIT75082.1"/>
    </source>
</evidence>
<proteinExistence type="inferred from homology"/>
<evidence type="ECO:0000256" key="4">
    <source>
        <dbReference type="ARBA" id="ARBA00022729"/>
    </source>
</evidence>
<evidence type="ECO:0000256" key="2">
    <source>
        <dbReference type="ARBA" id="ARBA00008520"/>
    </source>
</evidence>